<accession>A0A9N7YGG3</accession>
<evidence type="ECO:0000313" key="1">
    <source>
        <dbReference type="EMBL" id="CAB1425702.1"/>
    </source>
</evidence>
<name>A0A9N7YGG3_PLEPL</name>
<evidence type="ECO:0000313" key="2">
    <source>
        <dbReference type="Proteomes" id="UP001153269"/>
    </source>
</evidence>
<keyword evidence="2" id="KW-1185">Reference proteome</keyword>
<dbReference type="Proteomes" id="UP001153269">
    <property type="component" value="Unassembled WGS sequence"/>
</dbReference>
<proteinExistence type="predicted"/>
<comment type="caution">
    <text evidence="1">The sequence shown here is derived from an EMBL/GenBank/DDBJ whole genome shotgun (WGS) entry which is preliminary data.</text>
</comment>
<reference evidence="1" key="1">
    <citation type="submission" date="2020-03" db="EMBL/GenBank/DDBJ databases">
        <authorList>
            <person name="Weist P."/>
        </authorList>
    </citation>
    <scope>NUCLEOTIDE SEQUENCE</scope>
</reference>
<sequence>MQMIWGAVVIRLHIQLQTTDGILRTAGEPTQQICRRLISIYVRALLLGVACLWPPLPGVDPAVLALAPALGPCSSLFVRTHLLARSTLALLSLALWADRLQSNPLVVVFFKIHFFCWCAVSRVVGI</sequence>
<protein>
    <submittedName>
        <fullName evidence="1">Uncharacterized protein</fullName>
    </submittedName>
</protein>
<organism evidence="1 2">
    <name type="scientific">Pleuronectes platessa</name>
    <name type="common">European plaice</name>
    <dbReference type="NCBI Taxonomy" id="8262"/>
    <lineage>
        <taxon>Eukaryota</taxon>
        <taxon>Metazoa</taxon>
        <taxon>Chordata</taxon>
        <taxon>Craniata</taxon>
        <taxon>Vertebrata</taxon>
        <taxon>Euteleostomi</taxon>
        <taxon>Actinopterygii</taxon>
        <taxon>Neopterygii</taxon>
        <taxon>Teleostei</taxon>
        <taxon>Neoteleostei</taxon>
        <taxon>Acanthomorphata</taxon>
        <taxon>Carangaria</taxon>
        <taxon>Pleuronectiformes</taxon>
        <taxon>Pleuronectoidei</taxon>
        <taxon>Pleuronectidae</taxon>
        <taxon>Pleuronectes</taxon>
    </lineage>
</organism>
<dbReference type="EMBL" id="CADEAL010000826">
    <property type="protein sequence ID" value="CAB1425702.1"/>
    <property type="molecule type" value="Genomic_DNA"/>
</dbReference>
<gene>
    <name evidence="1" type="ORF">PLEPLA_LOCUS13635</name>
</gene>
<dbReference type="AlphaFoldDB" id="A0A9N7YGG3"/>